<dbReference type="Pfam" id="PF13585">
    <property type="entry name" value="CHU_C"/>
    <property type="match status" value="1"/>
</dbReference>
<dbReference type="InterPro" id="IPR026341">
    <property type="entry name" value="T9SS_type_B"/>
</dbReference>
<organism evidence="1 2">
    <name type="scientific">Profundicola chukchiensis</name>
    <dbReference type="NCBI Taxonomy" id="2961959"/>
    <lineage>
        <taxon>Bacteria</taxon>
        <taxon>Pseudomonadati</taxon>
        <taxon>Bacteroidota</taxon>
        <taxon>Flavobacteriia</taxon>
        <taxon>Flavobacteriales</taxon>
        <taxon>Weeksellaceae</taxon>
        <taxon>Profundicola</taxon>
    </lineage>
</organism>
<evidence type="ECO:0000313" key="1">
    <source>
        <dbReference type="EMBL" id="MDG4946110.1"/>
    </source>
</evidence>
<evidence type="ECO:0000313" key="2">
    <source>
        <dbReference type="Proteomes" id="UP001152599"/>
    </source>
</evidence>
<protein>
    <submittedName>
        <fullName evidence="1">T9SS type B sorting domain-containing protein</fullName>
    </submittedName>
</protein>
<proteinExistence type="predicted"/>
<comment type="caution">
    <text evidence="1">The sequence shown here is derived from an EMBL/GenBank/DDBJ whole genome shotgun (WGS) entry which is preliminary data.</text>
</comment>
<dbReference type="Proteomes" id="UP001152599">
    <property type="component" value="Unassembled WGS sequence"/>
</dbReference>
<dbReference type="RefSeq" id="WP_304420608.1">
    <property type="nucleotide sequence ID" value="NZ_JANCMU010000003.1"/>
</dbReference>
<name>A0A9X4RVT0_9FLAO</name>
<sequence>MRKSLSLFALFISLIILGFNVDFFTTMAPMEEPMNPEIRIAGSTETEINCEVANPNDQFTFEVDYTDTRSTESYEMNAIPYAPLIDFNDVANLGTEINFNGIDKFSPTISFFSFSFFDETTSELAIGENGVISLDPLQGGDINLRYPSADIPNSNLTRNSIFASHYDLRIDELPGASVYYNIIGTFPARKMVITYVDAEVFYCTDNRTTSVQVVLEELTNKIQIFIKDKVSACGAITNAVVGIQDKYGTLGYSPMGRNYSDGNWTAQNEAYEFKPNGARTPSIAWIEGDYTPNDPGNNIIGTGEQITVNADLSNLQYTVEVRYPNYRNQQGEIVDLILHDDIPVSPFYPIALDDQVIMCSNTVNLNDYNNYVSLNPAGNFTITYYYDEGLTSPIPNPTNFSFTGDSITIYAQVAYDGTCYDVSSLQISSVLGFLQIDPNNLELYICDNVDSNNLEGVENNHAVTDLDEYLFGNIPNGDINYYSSSTSTTPINQLNITDGTQVWVDVLVQGANGCRTPRIGPITIRFYDVPEFLSIPSNLELVLCDKDFNYREEFDDNQTWQSFLADNGLVTNDPNHTITVYETEEDAIAGTNALTQVTMDQSDVTYSPRNNSREAQLFIRIEDENGCFSIKEIMARIRFYGVKATDTPLFNFCVNEGTSIPVDLSCFLANADFNNDGNFSEGMFNQIYFEDGTTSNDINDVYDISYHNTEADAKAGINEISENQTITTTDVGNKTFYVRFTLCESCTADGDDCYTVKKIRFRVVTTKPNTQVVDVCYENENSTFVPNLNIFNLQLFDNPNSYTIEYYETQNNANNQTNQITEYTFTGNNFLWVRIKSNLNFNGTSCFDNPVNPCEAVYRIQFVFGAQIEAIDFPEQQIHGVCDNNADGEELFDVTIFEEDIYGGEATFEYFNNLDETTLVLSRPINDPTQVLFTGTDGSATKTIYAKLNFDDSSCYQIVRLTITLNFIPPILTENAFLCACLPNPGQYATYDLTQAVESMFSTANAQNGNHFNDMEISYHNFYNDALDGTNEIFNTQNYSSIRGSEEIFVRFYSPESSCFSVDTLTLKNLVLPVPIPGVYDVCDTNINGKPDIIFSDLDNIVMPNNTEGYFFSYYWTYEDAENAVNPIISTEDAVDPIDFFYEFNTLPEKIFVRVDSDNGECPESAFQSGNICSGINEVILNIGDDLNINITEFDLPPVCDTFDETGEIDNPTYNDGIADGIDLTQNEAQIIQATGANVGDIRLLYYENLNDLESDIYPYGNNVIEDPTNFTNINSQGLPIEQVYVKIEYNNNDFCPIYVILNITVLNGPELFPDEVYYVCPDSAVDISLDIPMGEDVANYSFEWTLPDGTVVTDQYELLNATQVGVYSVRITDNRTNCSSPNMNFTVQEIDPPQILSLVVENESSITVVATGFSELPLEYSLDGVNFQNSNTFHNLEPGLYTVWVRYIYNNRMCVSDPKSTILIEIFNVITPNGDGYNDCITFENLHAFGESNSTLIMYDRYGKVIFSEKSNTELKWCGHYGGRVLPSTNYWFKLIIPDGREKTGYITLKNY</sequence>
<dbReference type="EMBL" id="JANCMU010000003">
    <property type="protein sequence ID" value="MDG4946110.1"/>
    <property type="molecule type" value="Genomic_DNA"/>
</dbReference>
<reference evidence="1" key="1">
    <citation type="submission" date="2022-07" db="EMBL/GenBank/DDBJ databases">
        <title>Description and genome-wide analysis of Profundicola chukchiensis gen. nov., sp. nov., marine bacteria isolated from bottom sediments of the Chukchi Sea.</title>
        <authorList>
            <person name="Romanenko L."/>
            <person name="Otstavnykh N."/>
            <person name="Kurilenko V."/>
            <person name="Eremeev V."/>
            <person name="Velansky P."/>
            <person name="Mikhailov V."/>
            <person name="Isaeva M."/>
        </authorList>
    </citation>
    <scope>NUCLEOTIDE SEQUENCE</scope>
    <source>
        <strain evidence="1">KMM 9713</strain>
    </source>
</reference>
<dbReference type="NCBIfam" id="TIGR04131">
    <property type="entry name" value="Bac_Flav_CTERM"/>
    <property type="match status" value="1"/>
</dbReference>
<gene>
    <name evidence="1" type="ORF">NMK71_06760</name>
</gene>
<keyword evidence="2" id="KW-1185">Reference proteome</keyword>
<accession>A0A9X4RVT0</accession>